<dbReference type="InterPro" id="IPR044996">
    <property type="entry name" value="COQ10-like"/>
</dbReference>
<name>A0A316VTA5_9BASI</name>
<feature type="region of interest" description="Disordered" evidence="4">
    <location>
        <begin position="123"/>
        <end position="145"/>
    </location>
</feature>
<feature type="domain" description="Coenzyme Q-binding protein COQ10 START" evidence="5">
    <location>
        <begin position="154"/>
        <end position="290"/>
    </location>
</feature>
<evidence type="ECO:0000313" key="7">
    <source>
        <dbReference type="Proteomes" id="UP000245783"/>
    </source>
</evidence>
<sequence>MAVTMADLACRMASMAGPSAISQSSALHACACARAPLLSSHHSRSLPRPSSGCANSSSRRGFHESHRHTLRTHALASSRSPFCSPSIHNLNSARTAHLFRSGRACQSRCFRLPDLSQLSPFAQTRGRGHQKAGDGAGNRAGPEGTETVSESIVLPYTAKTLHALVEDVPSYSSYLPFCTSSTILGPSTSSARDPPNSKAFLAQLSIGFKGFSESYTSRVVSVPEKSVEATAQSDLFEHLHTRWTFTPLPTDPSRTRVDFQVSFAFHNPLHALVAGNVCRSMAGDMIAAFKRRAETIS</sequence>
<dbReference type="OrthoDB" id="292693at2759"/>
<proteinExistence type="inferred from homology"/>
<dbReference type="PANTHER" id="PTHR12901:SF10">
    <property type="entry name" value="COENZYME Q-BINDING PROTEIN COQ10, MITOCHONDRIAL"/>
    <property type="match status" value="1"/>
</dbReference>
<dbReference type="FunCoup" id="A0A316VTA5">
    <property type="interactions" value="167"/>
</dbReference>
<dbReference type="CDD" id="cd07813">
    <property type="entry name" value="COQ10p_like"/>
    <property type="match status" value="1"/>
</dbReference>
<dbReference type="GO" id="GO:0045333">
    <property type="term" value="P:cellular respiration"/>
    <property type="evidence" value="ECO:0007669"/>
    <property type="project" value="InterPro"/>
</dbReference>
<dbReference type="AlphaFoldDB" id="A0A316VTA5"/>
<dbReference type="Pfam" id="PF03364">
    <property type="entry name" value="Polyketide_cyc"/>
    <property type="match status" value="1"/>
</dbReference>
<dbReference type="GO" id="GO:0048039">
    <property type="term" value="F:ubiquinone binding"/>
    <property type="evidence" value="ECO:0007669"/>
    <property type="project" value="InterPro"/>
</dbReference>
<evidence type="ECO:0000256" key="4">
    <source>
        <dbReference type="SAM" id="MobiDB-lite"/>
    </source>
</evidence>
<dbReference type="GeneID" id="37036350"/>
<dbReference type="InterPro" id="IPR005031">
    <property type="entry name" value="COQ10_START"/>
</dbReference>
<evidence type="ECO:0000256" key="2">
    <source>
        <dbReference type="ARBA" id="ARBA00011814"/>
    </source>
</evidence>
<comment type="function">
    <text evidence="3">Required for the function of coenzyme Q in the respiratory chain. May serve as a chaperone or may be involved in the transport of Q6 from its site of synthesis to the catalytic sites of the respiratory complexes.</text>
</comment>
<dbReference type="PANTHER" id="PTHR12901">
    <property type="entry name" value="SPERM PROTEIN HOMOLOG"/>
    <property type="match status" value="1"/>
</dbReference>
<dbReference type="RefSeq" id="XP_025367882.1">
    <property type="nucleotide sequence ID" value="XM_025514480.1"/>
</dbReference>
<accession>A0A316VTA5</accession>
<gene>
    <name evidence="6" type="ORF">IE81DRAFT_325328</name>
</gene>
<dbReference type="Proteomes" id="UP000245783">
    <property type="component" value="Unassembled WGS sequence"/>
</dbReference>
<evidence type="ECO:0000313" key="6">
    <source>
        <dbReference type="EMBL" id="PWN40722.1"/>
    </source>
</evidence>
<evidence type="ECO:0000256" key="3">
    <source>
        <dbReference type="ARBA" id="ARBA00024947"/>
    </source>
</evidence>
<feature type="region of interest" description="Disordered" evidence="4">
    <location>
        <begin position="41"/>
        <end position="69"/>
    </location>
</feature>
<keyword evidence="7" id="KW-1185">Reference proteome</keyword>
<dbReference type="InterPro" id="IPR023393">
    <property type="entry name" value="START-like_dom_sf"/>
</dbReference>
<dbReference type="Gene3D" id="3.30.530.20">
    <property type="match status" value="1"/>
</dbReference>
<comment type="similarity">
    <text evidence="1">Belongs to the COQ10 family.</text>
</comment>
<dbReference type="STRING" id="1522189.A0A316VTA5"/>
<dbReference type="GO" id="GO:0005739">
    <property type="term" value="C:mitochondrion"/>
    <property type="evidence" value="ECO:0007669"/>
    <property type="project" value="TreeGrafter"/>
</dbReference>
<evidence type="ECO:0000256" key="1">
    <source>
        <dbReference type="ARBA" id="ARBA00006885"/>
    </source>
</evidence>
<dbReference type="SUPFAM" id="SSF55961">
    <property type="entry name" value="Bet v1-like"/>
    <property type="match status" value="1"/>
</dbReference>
<comment type="subunit">
    <text evidence="2">Interacts with coenzyme Q.</text>
</comment>
<organism evidence="6 7">
    <name type="scientific">Ceraceosorus guamensis</name>
    <dbReference type="NCBI Taxonomy" id="1522189"/>
    <lineage>
        <taxon>Eukaryota</taxon>
        <taxon>Fungi</taxon>
        <taxon>Dikarya</taxon>
        <taxon>Basidiomycota</taxon>
        <taxon>Ustilaginomycotina</taxon>
        <taxon>Exobasidiomycetes</taxon>
        <taxon>Ceraceosorales</taxon>
        <taxon>Ceraceosoraceae</taxon>
        <taxon>Ceraceosorus</taxon>
    </lineage>
</organism>
<reference evidence="6 7" key="1">
    <citation type="journal article" date="2018" name="Mol. Biol. Evol.">
        <title>Broad Genomic Sampling Reveals a Smut Pathogenic Ancestry of the Fungal Clade Ustilaginomycotina.</title>
        <authorList>
            <person name="Kijpornyongpan T."/>
            <person name="Mondo S.J."/>
            <person name="Barry K."/>
            <person name="Sandor L."/>
            <person name="Lee J."/>
            <person name="Lipzen A."/>
            <person name="Pangilinan J."/>
            <person name="LaButti K."/>
            <person name="Hainaut M."/>
            <person name="Henrissat B."/>
            <person name="Grigoriev I.V."/>
            <person name="Spatafora J.W."/>
            <person name="Aime M.C."/>
        </authorList>
    </citation>
    <scope>NUCLEOTIDE SEQUENCE [LARGE SCALE GENOMIC DNA]</scope>
    <source>
        <strain evidence="6 7">MCA 4658</strain>
    </source>
</reference>
<dbReference type="EMBL" id="KZ819409">
    <property type="protein sequence ID" value="PWN40722.1"/>
    <property type="molecule type" value="Genomic_DNA"/>
</dbReference>
<feature type="compositionally biased region" description="Low complexity" evidence="4">
    <location>
        <begin position="41"/>
        <end position="51"/>
    </location>
</feature>
<protein>
    <recommendedName>
        <fullName evidence="5">Coenzyme Q-binding protein COQ10 START domain-containing protein</fullName>
    </recommendedName>
</protein>
<dbReference type="InParanoid" id="A0A316VTA5"/>
<evidence type="ECO:0000259" key="5">
    <source>
        <dbReference type="Pfam" id="PF03364"/>
    </source>
</evidence>